<evidence type="ECO:0000313" key="1">
    <source>
        <dbReference type="EMBL" id="KAJ6959541.1"/>
    </source>
</evidence>
<comment type="caution">
    <text evidence="1">The sequence shown here is derived from an EMBL/GenBank/DDBJ whole genome shotgun (WGS) entry which is preliminary data.</text>
</comment>
<gene>
    <name evidence="1" type="ORF">NC653_037783</name>
</gene>
<accession>A0AAD6LHS9</accession>
<name>A0AAD6LHS9_9ROSI</name>
<reference evidence="1" key="1">
    <citation type="journal article" date="2023" name="Mol. Ecol. Resour.">
        <title>Chromosome-level genome assembly of a triploid poplar Populus alba 'Berolinensis'.</title>
        <authorList>
            <person name="Chen S."/>
            <person name="Yu Y."/>
            <person name="Wang X."/>
            <person name="Wang S."/>
            <person name="Zhang T."/>
            <person name="Zhou Y."/>
            <person name="He R."/>
            <person name="Meng N."/>
            <person name="Wang Y."/>
            <person name="Liu W."/>
            <person name="Liu Z."/>
            <person name="Liu J."/>
            <person name="Guo Q."/>
            <person name="Huang H."/>
            <person name="Sederoff R.R."/>
            <person name="Wang G."/>
            <person name="Qu G."/>
            <person name="Chen S."/>
        </authorList>
    </citation>
    <scope>NUCLEOTIDE SEQUENCE</scope>
    <source>
        <strain evidence="1">SC-2020</strain>
    </source>
</reference>
<dbReference type="EMBL" id="JAQIZT010000017">
    <property type="protein sequence ID" value="KAJ6959541.1"/>
    <property type="molecule type" value="Genomic_DNA"/>
</dbReference>
<sequence length="68" mass="7487">MSGFNRDVKRGESYGGKAEHMMKEPVTILCKKLTSSLGGSALLVWVGDIKISKRKDSDTNGLLLWFGQ</sequence>
<proteinExistence type="predicted"/>
<protein>
    <submittedName>
        <fullName evidence="1">Uncharacterized protein</fullName>
    </submittedName>
</protein>
<dbReference type="AlphaFoldDB" id="A0AAD6LHS9"/>
<keyword evidence="2" id="KW-1185">Reference proteome</keyword>
<evidence type="ECO:0000313" key="2">
    <source>
        <dbReference type="Proteomes" id="UP001164929"/>
    </source>
</evidence>
<organism evidence="1 2">
    <name type="scientific">Populus alba x Populus x berolinensis</name>
    <dbReference type="NCBI Taxonomy" id="444605"/>
    <lineage>
        <taxon>Eukaryota</taxon>
        <taxon>Viridiplantae</taxon>
        <taxon>Streptophyta</taxon>
        <taxon>Embryophyta</taxon>
        <taxon>Tracheophyta</taxon>
        <taxon>Spermatophyta</taxon>
        <taxon>Magnoliopsida</taxon>
        <taxon>eudicotyledons</taxon>
        <taxon>Gunneridae</taxon>
        <taxon>Pentapetalae</taxon>
        <taxon>rosids</taxon>
        <taxon>fabids</taxon>
        <taxon>Malpighiales</taxon>
        <taxon>Salicaceae</taxon>
        <taxon>Saliceae</taxon>
        <taxon>Populus</taxon>
    </lineage>
</organism>
<dbReference type="Proteomes" id="UP001164929">
    <property type="component" value="Chromosome 17"/>
</dbReference>